<gene>
    <name evidence="1" type="ORF">DSCA_06790</name>
</gene>
<evidence type="ECO:0008006" key="3">
    <source>
        <dbReference type="Google" id="ProtNLM"/>
    </source>
</evidence>
<reference evidence="1 2" key="1">
    <citation type="submission" date="2019-11" db="EMBL/GenBank/DDBJ databases">
        <title>Comparative genomics of hydrocarbon-degrading Desulfosarcina strains.</title>
        <authorList>
            <person name="Watanabe M."/>
            <person name="Kojima H."/>
            <person name="Fukui M."/>
        </authorList>
    </citation>
    <scope>NUCLEOTIDE SEQUENCE [LARGE SCALE GENOMIC DNA]</scope>
    <source>
        <strain evidence="1 2">PL12</strain>
    </source>
</reference>
<dbReference type="EMBL" id="AP021874">
    <property type="protein sequence ID" value="BBO66749.1"/>
    <property type="molecule type" value="Genomic_DNA"/>
</dbReference>
<dbReference type="Pfam" id="PF07309">
    <property type="entry name" value="FlaF"/>
    <property type="match status" value="1"/>
</dbReference>
<evidence type="ECO:0000313" key="2">
    <source>
        <dbReference type="Proteomes" id="UP000427906"/>
    </source>
</evidence>
<dbReference type="RefSeq" id="WP_197904733.1">
    <property type="nucleotide sequence ID" value="NZ_AP021874.1"/>
</dbReference>
<proteinExistence type="predicted"/>
<name>A0A5K7YG53_9BACT</name>
<sequence length="140" mass="15880">MYPNPLQAYQSIEKETISGRETEARVLTEAALKLNYCREHWDDVDRKDRLDEALNYNQRVWSIIQGELLDEKNQLPKELRESLLSLSAFIDKRIFNIMAYPEPDKLAIVININLNIAAGLRSTPGTGAQPAAAVQNIRAV</sequence>
<dbReference type="Proteomes" id="UP000427906">
    <property type="component" value="Chromosome"/>
</dbReference>
<organism evidence="1 2">
    <name type="scientific">Desulfosarcina alkanivorans</name>
    <dbReference type="NCBI Taxonomy" id="571177"/>
    <lineage>
        <taxon>Bacteria</taxon>
        <taxon>Pseudomonadati</taxon>
        <taxon>Thermodesulfobacteriota</taxon>
        <taxon>Desulfobacteria</taxon>
        <taxon>Desulfobacterales</taxon>
        <taxon>Desulfosarcinaceae</taxon>
        <taxon>Desulfosarcina</taxon>
    </lineage>
</organism>
<dbReference type="KEGG" id="dalk:DSCA_06790"/>
<dbReference type="InterPro" id="IPR010845">
    <property type="entry name" value="FlaF"/>
</dbReference>
<accession>A0A5K7YG53</accession>
<keyword evidence="2" id="KW-1185">Reference proteome</keyword>
<evidence type="ECO:0000313" key="1">
    <source>
        <dbReference type="EMBL" id="BBO66749.1"/>
    </source>
</evidence>
<dbReference type="AlphaFoldDB" id="A0A5K7YG53"/>
<dbReference type="NCBIfam" id="NF009435">
    <property type="entry name" value="PRK12794.1"/>
    <property type="match status" value="1"/>
</dbReference>
<protein>
    <recommendedName>
        <fullName evidence="3">Flagellar protein FlaF</fullName>
    </recommendedName>
</protein>
<dbReference type="GO" id="GO:0044781">
    <property type="term" value="P:bacterial-type flagellum organization"/>
    <property type="evidence" value="ECO:0007669"/>
    <property type="project" value="InterPro"/>
</dbReference>